<sequence length="83" mass="8932">MNRSRGSCTCRWSRAVQAGGHGMVGSSPATTLVGTFVFGILSEEHPGYGYCVFSSCFAKESSRGIEDKNIASTFDLDNAKFEI</sequence>
<evidence type="ECO:0000313" key="2">
    <source>
        <dbReference type="Proteomes" id="UP001189624"/>
    </source>
</evidence>
<dbReference type="EMBL" id="OY731402">
    <property type="protein sequence ID" value="CAJ1955069.1"/>
    <property type="molecule type" value="Genomic_DNA"/>
</dbReference>
<dbReference type="Proteomes" id="UP001189624">
    <property type="component" value="Chromosome 5"/>
</dbReference>
<organism evidence="1 2">
    <name type="scientific">Sphenostylis stenocarpa</name>
    <dbReference type="NCBI Taxonomy" id="92480"/>
    <lineage>
        <taxon>Eukaryota</taxon>
        <taxon>Viridiplantae</taxon>
        <taxon>Streptophyta</taxon>
        <taxon>Embryophyta</taxon>
        <taxon>Tracheophyta</taxon>
        <taxon>Spermatophyta</taxon>
        <taxon>Magnoliopsida</taxon>
        <taxon>eudicotyledons</taxon>
        <taxon>Gunneridae</taxon>
        <taxon>Pentapetalae</taxon>
        <taxon>rosids</taxon>
        <taxon>fabids</taxon>
        <taxon>Fabales</taxon>
        <taxon>Fabaceae</taxon>
        <taxon>Papilionoideae</taxon>
        <taxon>50 kb inversion clade</taxon>
        <taxon>NPAAA clade</taxon>
        <taxon>indigoferoid/millettioid clade</taxon>
        <taxon>Phaseoleae</taxon>
        <taxon>Sphenostylis</taxon>
    </lineage>
</organism>
<dbReference type="AlphaFoldDB" id="A0AA86SL06"/>
<gene>
    <name evidence="1" type="ORF">AYBTSS11_LOCUS15931</name>
</gene>
<proteinExistence type="predicted"/>
<reference evidence="1" key="1">
    <citation type="submission" date="2023-10" db="EMBL/GenBank/DDBJ databases">
        <authorList>
            <person name="Domelevo Entfellner J.-B."/>
        </authorList>
    </citation>
    <scope>NUCLEOTIDE SEQUENCE</scope>
</reference>
<accession>A0AA86SL06</accession>
<keyword evidence="2" id="KW-1185">Reference proteome</keyword>
<dbReference type="Gramene" id="rna-AYBTSS11_LOCUS15931">
    <property type="protein sequence ID" value="CAJ1955069.1"/>
    <property type="gene ID" value="gene-AYBTSS11_LOCUS15931"/>
</dbReference>
<evidence type="ECO:0000313" key="1">
    <source>
        <dbReference type="EMBL" id="CAJ1955069.1"/>
    </source>
</evidence>
<protein>
    <submittedName>
        <fullName evidence="1">Uncharacterized protein</fullName>
    </submittedName>
</protein>
<name>A0AA86SL06_9FABA</name>